<dbReference type="Proteomes" id="UP000254841">
    <property type="component" value="Unassembled WGS sequence"/>
</dbReference>
<sequence length="269" mass="30793">MSNIKQHFFLLLPLLALLFSLESFLLINRAIVSKEDKLLQNYSIVIASKKKLSLEIIQQNIPEALSLEPVDPSFILEKIRANMNNEDFENIKKELSLYYTLKLDSFPSQRRLHDIESTLNKIPNIIKTESFAKTHNQAYRLLFLIKFSIQTFALILAVLSVLLMIDQIRIWHFEHSKRMQIMHYLGASVWMRNSFLLKGAINDAVIATILVSVGFLYFSTTEMAKDMLNALEVGAEVFRFVYDLGILLGASIGACLFCVFVAISLQRKV</sequence>
<dbReference type="AlphaFoldDB" id="A0A377J477"/>
<keyword evidence="4 6" id="KW-1133">Transmembrane helix</keyword>
<keyword evidence="8" id="KW-0132">Cell division</keyword>
<reference evidence="8 9" key="1">
    <citation type="submission" date="2018-06" db="EMBL/GenBank/DDBJ databases">
        <authorList>
            <consortium name="Pathogen Informatics"/>
            <person name="Doyle S."/>
        </authorList>
    </citation>
    <scope>NUCLEOTIDE SEQUENCE [LARGE SCALE GENOMIC DNA]</scope>
    <source>
        <strain evidence="8 9">NCTC12410</strain>
    </source>
</reference>
<dbReference type="PANTHER" id="PTHR47755:SF1">
    <property type="entry name" value="CELL DIVISION PROTEIN FTSX"/>
    <property type="match status" value="1"/>
</dbReference>
<organism evidence="8 9">
    <name type="scientific">Helicobacter canis</name>
    <dbReference type="NCBI Taxonomy" id="29419"/>
    <lineage>
        <taxon>Bacteria</taxon>
        <taxon>Pseudomonadati</taxon>
        <taxon>Campylobacterota</taxon>
        <taxon>Epsilonproteobacteria</taxon>
        <taxon>Campylobacterales</taxon>
        <taxon>Helicobacteraceae</taxon>
        <taxon>Helicobacter</taxon>
    </lineage>
</organism>
<dbReference type="GO" id="GO:0051301">
    <property type="term" value="P:cell division"/>
    <property type="evidence" value="ECO:0007669"/>
    <property type="project" value="UniProtKB-KW"/>
</dbReference>
<name>A0A377J477_9HELI</name>
<comment type="subcellular location">
    <subcellularLocation>
        <location evidence="1">Cell membrane</location>
        <topology evidence="1">Multi-pass membrane protein</topology>
    </subcellularLocation>
</comment>
<dbReference type="InterPro" id="IPR003838">
    <property type="entry name" value="ABC3_permease_C"/>
</dbReference>
<feature type="domain" description="ABC3 transporter permease C-terminal" evidence="7">
    <location>
        <begin position="152"/>
        <end position="268"/>
    </location>
</feature>
<evidence type="ECO:0000256" key="3">
    <source>
        <dbReference type="ARBA" id="ARBA00022692"/>
    </source>
</evidence>
<keyword evidence="3 6" id="KW-0812">Transmembrane</keyword>
<feature type="transmembrane region" description="Helical" evidence="6">
    <location>
        <begin position="141"/>
        <end position="165"/>
    </location>
</feature>
<dbReference type="EMBL" id="UGHV01000001">
    <property type="protein sequence ID" value="STO97105.1"/>
    <property type="molecule type" value="Genomic_DNA"/>
</dbReference>
<dbReference type="RefSeq" id="WP_115011374.1">
    <property type="nucleotide sequence ID" value="NZ_UGHV01000001.1"/>
</dbReference>
<evidence type="ECO:0000313" key="9">
    <source>
        <dbReference type="Proteomes" id="UP000254841"/>
    </source>
</evidence>
<proteinExistence type="predicted"/>
<evidence type="ECO:0000256" key="5">
    <source>
        <dbReference type="ARBA" id="ARBA00023136"/>
    </source>
</evidence>
<keyword evidence="5 6" id="KW-0472">Membrane</keyword>
<evidence type="ECO:0000256" key="4">
    <source>
        <dbReference type="ARBA" id="ARBA00022989"/>
    </source>
</evidence>
<dbReference type="InterPro" id="IPR004513">
    <property type="entry name" value="FtsX"/>
</dbReference>
<dbReference type="GO" id="GO:0005886">
    <property type="term" value="C:plasma membrane"/>
    <property type="evidence" value="ECO:0007669"/>
    <property type="project" value="UniProtKB-SubCell"/>
</dbReference>
<gene>
    <name evidence="8" type="ORF">NCTC12410_00927</name>
</gene>
<evidence type="ECO:0000259" key="7">
    <source>
        <dbReference type="Pfam" id="PF02687"/>
    </source>
</evidence>
<evidence type="ECO:0000256" key="1">
    <source>
        <dbReference type="ARBA" id="ARBA00004651"/>
    </source>
</evidence>
<feature type="transmembrane region" description="Helical" evidence="6">
    <location>
        <begin position="240"/>
        <end position="265"/>
    </location>
</feature>
<evidence type="ECO:0000313" key="8">
    <source>
        <dbReference type="EMBL" id="STO97105.1"/>
    </source>
</evidence>
<feature type="transmembrane region" description="Helical" evidence="6">
    <location>
        <begin position="200"/>
        <end position="220"/>
    </location>
</feature>
<keyword evidence="2" id="KW-1003">Cell membrane</keyword>
<evidence type="ECO:0000256" key="2">
    <source>
        <dbReference type="ARBA" id="ARBA00022475"/>
    </source>
</evidence>
<accession>A0A377J477</accession>
<dbReference type="GO" id="GO:0032153">
    <property type="term" value="C:cell division site"/>
    <property type="evidence" value="ECO:0007669"/>
    <property type="project" value="TreeGrafter"/>
</dbReference>
<dbReference type="PANTHER" id="PTHR47755">
    <property type="entry name" value="CELL DIVISION PROTEIN FTSX"/>
    <property type="match status" value="1"/>
</dbReference>
<dbReference type="Pfam" id="PF02687">
    <property type="entry name" value="FtsX"/>
    <property type="match status" value="1"/>
</dbReference>
<protein>
    <submittedName>
        <fullName evidence="8">Cell division protein FtsX</fullName>
    </submittedName>
</protein>
<evidence type="ECO:0000256" key="6">
    <source>
        <dbReference type="SAM" id="Phobius"/>
    </source>
</evidence>
<dbReference type="OrthoDB" id="5348519at2"/>
<keyword evidence="8" id="KW-0131">Cell cycle</keyword>